<dbReference type="GO" id="GO:0016987">
    <property type="term" value="F:sigma factor activity"/>
    <property type="evidence" value="ECO:0007669"/>
    <property type="project" value="UniProtKB-KW"/>
</dbReference>
<evidence type="ECO:0000256" key="3">
    <source>
        <dbReference type="ARBA" id="ARBA00023082"/>
    </source>
</evidence>
<protein>
    <submittedName>
        <fullName evidence="6">RNA polymerase sigma-70 factor, ECF subfamily</fullName>
    </submittedName>
</protein>
<dbReference type="InterPro" id="IPR013249">
    <property type="entry name" value="RNA_pol_sigma70_r4_t2"/>
</dbReference>
<accession>A0A1W2A7L7</accession>
<keyword evidence="2" id="KW-0805">Transcription regulation</keyword>
<evidence type="ECO:0000259" key="5">
    <source>
        <dbReference type="Pfam" id="PF08281"/>
    </source>
</evidence>
<dbReference type="GO" id="GO:0003677">
    <property type="term" value="F:DNA binding"/>
    <property type="evidence" value="ECO:0007669"/>
    <property type="project" value="InterPro"/>
</dbReference>
<dbReference type="InterPro" id="IPR014284">
    <property type="entry name" value="RNA_pol_sigma-70_dom"/>
</dbReference>
<dbReference type="InterPro" id="IPR013325">
    <property type="entry name" value="RNA_pol_sigma_r2"/>
</dbReference>
<dbReference type="SUPFAM" id="SSF88659">
    <property type="entry name" value="Sigma3 and sigma4 domains of RNA polymerase sigma factors"/>
    <property type="match status" value="1"/>
</dbReference>
<dbReference type="GO" id="GO:0006352">
    <property type="term" value="P:DNA-templated transcription initiation"/>
    <property type="evidence" value="ECO:0007669"/>
    <property type="project" value="InterPro"/>
</dbReference>
<reference evidence="7" key="1">
    <citation type="submission" date="2017-04" db="EMBL/GenBank/DDBJ databases">
        <authorList>
            <person name="Varghese N."/>
            <person name="Submissions S."/>
        </authorList>
    </citation>
    <scope>NUCLEOTIDE SEQUENCE [LARGE SCALE GENOMIC DNA]</scope>
    <source>
        <strain evidence="7">DSM 12126</strain>
    </source>
</reference>
<dbReference type="PANTHER" id="PTHR43133:SF46">
    <property type="entry name" value="RNA POLYMERASE SIGMA-70 FACTOR ECF SUBFAMILY"/>
    <property type="match status" value="1"/>
</dbReference>
<keyword evidence="3" id="KW-0731">Sigma factor</keyword>
<dbReference type="CDD" id="cd06171">
    <property type="entry name" value="Sigma70_r4"/>
    <property type="match status" value="1"/>
</dbReference>
<dbReference type="Pfam" id="PF08281">
    <property type="entry name" value="Sigma70_r4_2"/>
    <property type="match status" value="1"/>
</dbReference>
<dbReference type="AlphaFoldDB" id="A0A1W2A7L7"/>
<organism evidence="6 7">
    <name type="scientific">Pedobacter africanus</name>
    <dbReference type="NCBI Taxonomy" id="151894"/>
    <lineage>
        <taxon>Bacteria</taxon>
        <taxon>Pseudomonadati</taxon>
        <taxon>Bacteroidota</taxon>
        <taxon>Sphingobacteriia</taxon>
        <taxon>Sphingobacteriales</taxon>
        <taxon>Sphingobacteriaceae</taxon>
        <taxon>Pedobacter</taxon>
    </lineage>
</organism>
<dbReference type="EMBL" id="FWXT01000001">
    <property type="protein sequence ID" value="SMC56636.1"/>
    <property type="molecule type" value="Genomic_DNA"/>
</dbReference>
<dbReference type="InterPro" id="IPR014327">
    <property type="entry name" value="RNA_pol_sigma70_bacteroid"/>
</dbReference>
<sequence length="190" mass="22186">MAAYHSMSDVELTRLLRSDDNAAFTEIYNRYHAALYIHAFNKLRNREESRDIVHDLFGSLWNNRADLMVKTTLQAYLYTAVRYKIFDFISHRDVASRYISSIGEFAEKSDYLTDHLVRERELRALIEREIAALPPKMREVFELSRKANLSHKEIAEQLNLSEKTVKKQVNNSLKILRTKLGSAIFTAFIL</sequence>
<dbReference type="InterPro" id="IPR036388">
    <property type="entry name" value="WH-like_DNA-bd_sf"/>
</dbReference>
<dbReference type="InterPro" id="IPR013324">
    <property type="entry name" value="RNA_pol_sigma_r3/r4-like"/>
</dbReference>
<dbReference type="OrthoDB" id="659855at2"/>
<dbReference type="RefSeq" id="WP_084237486.1">
    <property type="nucleotide sequence ID" value="NZ_FWXT01000001.1"/>
</dbReference>
<keyword evidence="4" id="KW-0804">Transcription</keyword>
<dbReference type="NCBIfam" id="TIGR02985">
    <property type="entry name" value="Sig70_bacteroi1"/>
    <property type="match status" value="1"/>
</dbReference>
<comment type="similarity">
    <text evidence="1">Belongs to the sigma-70 factor family. ECF subfamily.</text>
</comment>
<gene>
    <name evidence="6" type="ORF">SAMN04488524_1227</name>
</gene>
<evidence type="ECO:0000256" key="2">
    <source>
        <dbReference type="ARBA" id="ARBA00023015"/>
    </source>
</evidence>
<dbReference type="Proteomes" id="UP000192756">
    <property type="component" value="Unassembled WGS sequence"/>
</dbReference>
<evidence type="ECO:0000313" key="6">
    <source>
        <dbReference type="EMBL" id="SMC56636.1"/>
    </source>
</evidence>
<feature type="domain" description="RNA polymerase sigma factor 70 region 4 type 2" evidence="5">
    <location>
        <begin position="125"/>
        <end position="174"/>
    </location>
</feature>
<evidence type="ECO:0000256" key="4">
    <source>
        <dbReference type="ARBA" id="ARBA00023163"/>
    </source>
</evidence>
<dbReference type="Gene3D" id="1.10.10.10">
    <property type="entry name" value="Winged helix-like DNA-binding domain superfamily/Winged helix DNA-binding domain"/>
    <property type="match status" value="1"/>
</dbReference>
<evidence type="ECO:0000313" key="7">
    <source>
        <dbReference type="Proteomes" id="UP000192756"/>
    </source>
</evidence>
<dbReference type="PANTHER" id="PTHR43133">
    <property type="entry name" value="RNA POLYMERASE ECF-TYPE SIGMA FACTO"/>
    <property type="match status" value="1"/>
</dbReference>
<dbReference type="Gene3D" id="1.10.1740.10">
    <property type="match status" value="1"/>
</dbReference>
<evidence type="ECO:0000256" key="1">
    <source>
        <dbReference type="ARBA" id="ARBA00010641"/>
    </source>
</evidence>
<dbReference type="NCBIfam" id="TIGR02937">
    <property type="entry name" value="sigma70-ECF"/>
    <property type="match status" value="1"/>
</dbReference>
<dbReference type="SUPFAM" id="SSF88946">
    <property type="entry name" value="Sigma2 domain of RNA polymerase sigma factors"/>
    <property type="match status" value="1"/>
</dbReference>
<proteinExistence type="inferred from homology"/>
<dbReference type="STRING" id="151894.SAMN04488524_1227"/>
<dbReference type="InterPro" id="IPR039425">
    <property type="entry name" value="RNA_pol_sigma-70-like"/>
</dbReference>
<name>A0A1W2A7L7_9SPHI</name>
<keyword evidence="7" id="KW-1185">Reference proteome</keyword>